<evidence type="ECO:0000256" key="6">
    <source>
        <dbReference type="SAM" id="Phobius"/>
    </source>
</evidence>
<reference evidence="8 9" key="1">
    <citation type="submission" date="2019-07" db="EMBL/GenBank/DDBJ databases">
        <title>Thalassofilum flectens gen. nov., sp. nov., a novel moderate thermophilic anaerobe from a shallow sea hot spring in Kunashir Island (Russia), representing a new family in the order Bacteroidales, and proposal of Thalassofilacea fam. nov.</title>
        <authorList>
            <person name="Kochetkova T.V."/>
            <person name="Podosokorskaya O.A."/>
            <person name="Novikov A."/>
            <person name="Elcheninov A.G."/>
            <person name="Toshchakov S.V."/>
            <person name="Kublanov I.V."/>
        </authorList>
    </citation>
    <scope>NUCLEOTIDE SEQUENCE [LARGE SCALE GENOMIC DNA]</scope>
    <source>
        <strain evidence="8 9">38-H</strain>
    </source>
</reference>
<evidence type="ECO:0000256" key="5">
    <source>
        <dbReference type="ARBA" id="ARBA00023136"/>
    </source>
</evidence>
<sequence>MKEFALYAGIAMLLLAWLIVFIDILKHKFPNRGLWIMFCITTPPLTVLFYPLVRKYLLKQKEKRG</sequence>
<evidence type="ECO:0000256" key="2">
    <source>
        <dbReference type="ARBA" id="ARBA00022475"/>
    </source>
</evidence>
<feature type="transmembrane region" description="Helical" evidence="6">
    <location>
        <begin position="5"/>
        <end position="22"/>
    </location>
</feature>
<name>A0A7D3XLE5_9BACT</name>
<keyword evidence="3 6" id="KW-0812">Transmembrane</keyword>
<keyword evidence="5 6" id="KW-0472">Membrane</keyword>
<evidence type="ECO:0000256" key="4">
    <source>
        <dbReference type="ARBA" id="ARBA00022989"/>
    </source>
</evidence>
<keyword evidence="2" id="KW-1003">Cell membrane</keyword>
<dbReference type="RefSeq" id="WP_173074982.1">
    <property type="nucleotide sequence ID" value="NZ_CP041345.1"/>
</dbReference>
<keyword evidence="4 6" id="KW-1133">Transmembrane helix</keyword>
<evidence type="ECO:0000259" key="7">
    <source>
        <dbReference type="Pfam" id="PF13396"/>
    </source>
</evidence>
<dbReference type="KEGG" id="ttz:FHG85_08775"/>
<dbReference type="InterPro" id="IPR027379">
    <property type="entry name" value="CLS_N"/>
</dbReference>
<proteinExistence type="predicted"/>
<organism evidence="8 9">
    <name type="scientific">Tenuifilum thalassicum</name>
    <dbReference type="NCBI Taxonomy" id="2590900"/>
    <lineage>
        <taxon>Bacteria</taxon>
        <taxon>Pseudomonadati</taxon>
        <taxon>Bacteroidota</taxon>
        <taxon>Bacteroidia</taxon>
        <taxon>Bacteroidales</taxon>
        <taxon>Tenuifilaceae</taxon>
        <taxon>Tenuifilum</taxon>
    </lineage>
</organism>
<dbReference type="Pfam" id="PF13396">
    <property type="entry name" value="PLDc_N"/>
    <property type="match status" value="1"/>
</dbReference>
<dbReference type="EMBL" id="CP041345">
    <property type="protein sequence ID" value="QKG80350.1"/>
    <property type="molecule type" value="Genomic_DNA"/>
</dbReference>
<evidence type="ECO:0000313" key="8">
    <source>
        <dbReference type="EMBL" id="QKG80350.1"/>
    </source>
</evidence>
<keyword evidence="9" id="KW-1185">Reference proteome</keyword>
<evidence type="ECO:0000313" key="9">
    <source>
        <dbReference type="Proteomes" id="UP000500961"/>
    </source>
</evidence>
<gene>
    <name evidence="8" type="ORF">FHG85_08775</name>
</gene>
<protein>
    <recommendedName>
        <fullName evidence="7">Cardiolipin synthase N-terminal domain-containing protein</fullName>
    </recommendedName>
</protein>
<dbReference type="Proteomes" id="UP000500961">
    <property type="component" value="Chromosome"/>
</dbReference>
<feature type="transmembrane region" description="Helical" evidence="6">
    <location>
        <begin position="34"/>
        <end position="53"/>
    </location>
</feature>
<evidence type="ECO:0000256" key="3">
    <source>
        <dbReference type="ARBA" id="ARBA00022692"/>
    </source>
</evidence>
<dbReference type="AlphaFoldDB" id="A0A7D3XLE5"/>
<feature type="domain" description="Cardiolipin synthase N-terminal" evidence="7">
    <location>
        <begin position="16"/>
        <end position="50"/>
    </location>
</feature>
<evidence type="ECO:0000256" key="1">
    <source>
        <dbReference type="ARBA" id="ARBA00004651"/>
    </source>
</evidence>
<comment type="subcellular location">
    <subcellularLocation>
        <location evidence="1">Cell membrane</location>
        <topology evidence="1">Multi-pass membrane protein</topology>
    </subcellularLocation>
</comment>
<accession>A0A7D3XLE5</accession>